<comment type="similarity">
    <text evidence="8">Belongs to the plant egg cell-secreted peptide family.</text>
</comment>
<dbReference type="GO" id="GO:0009567">
    <property type="term" value="P:double fertilization forming a zygote and endosperm"/>
    <property type="evidence" value="ECO:0007669"/>
    <property type="project" value="InterPro"/>
</dbReference>
<evidence type="ECO:0000259" key="10">
    <source>
        <dbReference type="Pfam" id="PF05617"/>
    </source>
</evidence>
<dbReference type="Proteomes" id="UP001327560">
    <property type="component" value="Chromosome 5"/>
</dbReference>
<evidence type="ECO:0000256" key="8">
    <source>
        <dbReference type="ARBA" id="ARBA00034484"/>
    </source>
</evidence>
<dbReference type="EMBL" id="CP136894">
    <property type="protein sequence ID" value="WOL08008.1"/>
    <property type="molecule type" value="Genomic_DNA"/>
</dbReference>
<dbReference type="GO" id="GO:0031410">
    <property type="term" value="C:cytoplasmic vesicle"/>
    <property type="evidence" value="ECO:0007669"/>
    <property type="project" value="UniProtKB-SubCell"/>
</dbReference>
<dbReference type="GO" id="GO:2000008">
    <property type="term" value="P:regulation of protein localization to cell surface"/>
    <property type="evidence" value="ECO:0007669"/>
    <property type="project" value="UniProtKB-ARBA"/>
</dbReference>
<dbReference type="GO" id="GO:0080155">
    <property type="term" value="P:regulation of double fertilization forming a zygote and endosperm"/>
    <property type="evidence" value="ECO:0007669"/>
    <property type="project" value="UniProtKB-ARBA"/>
</dbReference>
<organism evidence="11 12">
    <name type="scientific">Canna indica</name>
    <name type="common">Indian-shot</name>
    <dbReference type="NCBI Taxonomy" id="4628"/>
    <lineage>
        <taxon>Eukaryota</taxon>
        <taxon>Viridiplantae</taxon>
        <taxon>Streptophyta</taxon>
        <taxon>Embryophyta</taxon>
        <taxon>Tracheophyta</taxon>
        <taxon>Spermatophyta</taxon>
        <taxon>Magnoliopsida</taxon>
        <taxon>Liliopsida</taxon>
        <taxon>Zingiberales</taxon>
        <taxon>Cannaceae</taxon>
        <taxon>Canna</taxon>
    </lineage>
</organism>
<sequence length="149" mass="15584">MSSLQNFTIALILASLIGFSGGRDLPNAAAAADLEARLMAVLAGGVDRGGFADCWNALLDLRSCTGEIALFFLNGESYLGRDCCHAVRVITRHCWTSMLSTLGLTAQESDILRGYCDGDAPVPAPALPPAPVDAPSDYVSGDGLIIRAI</sequence>
<feature type="domain" description="Prolamin-like" evidence="10">
    <location>
        <begin position="53"/>
        <end position="117"/>
    </location>
</feature>
<evidence type="ECO:0000256" key="4">
    <source>
        <dbReference type="ARBA" id="ARBA00022729"/>
    </source>
</evidence>
<evidence type="ECO:0000313" key="12">
    <source>
        <dbReference type="Proteomes" id="UP001327560"/>
    </source>
</evidence>
<dbReference type="InterPro" id="IPR008502">
    <property type="entry name" value="Prolamin-like"/>
</dbReference>
<keyword evidence="12" id="KW-1185">Reference proteome</keyword>
<dbReference type="Pfam" id="PF05617">
    <property type="entry name" value="Prolamin_like"/>
    <property type="match status" value="1"/>
</dbReference>
<comment type="function">
    <text evidence="7">Involved in the regulation of gamete interactions during the double fertilization and to prevent multiple-pollen tube attraction; mediates the redistribution of the gamete fusogen HAP2/GCS1 to the cell surface after secretion upon sperm arrival.</text>
</comment>
<reference evidence="11 12" key="1">
    <citation type="submission" date="2023-10" db="EMBL/GenBank/DDBJ databases">
        <title>Chromosome-scale genome assembly provides insights into flower coloration mechanisms of Canna indica.</title>
        <authorList>
            <person name="Li C."/>
        </authorList>
    </citation>
    <scope>NUCLEOTIDE SEQUENCE [LARGE SCALE GENOMIC DNA]</scope>
    <source>
        <tissue evidence="11">Flower</tissue>
    </source>
</reference>
<dbReference type="GO" id="GO:0005576">
    <property type="term" value="C:extracellular region"/>
    <property type="evidence" value="ECO:0007669"/>
    <property type="project" value="UniProtKB-SubCell"/>
</dbReference>
<evidence type="ECO:0000256" key="7">
    <source>
        <dbReference type="ARBA" id="ARBA00034457"/>
    </source>
</evidence>
<evidence type="ECO:0000256" key="2">
    <source>
        <dbReference type="ARBA" id="ARBA00004613"/>
    </source>
</evidence>
<dbReference type="AlphaFoldDB" id="A0AAQ3QG57"/>
<feature type="signal peptide" evidence="9">
    <location>
        <begin position="1"/>
        <end position="22"/>
    </location>
</feature>
<gene>
    <name evidence="11" type="ORF">Cni_G16759</name>
</gene>
<evidence type="ECO:0000256" key="9">
    <source>
        <dbReference type="SAM" id="SignalP"/>
    </source>
</evidence>
<dbReference type="PANTHER" id="PTHR35293:SF12">
    <property type="entry name" value="EXPRESSED PROTEIN"/>
    <property type="match status" value="1"/>
</dbReference>
<evidence type="ECO:0000256" key="6">
    <source>
        <dbReference type="ARBA" id="ARBA00023329"/>
    </source>
</evidence>
<comment type="subcellular location">
    <subcellularLocation>
        <location evidence="1">Cytoplasmic vesicle</location>
    </subcellularLocation>
    <subcellularLocation>
        <location evidence="2">Secreted</location>
    </subcellularLocation>
</comment>
<accession>A0AAQ3QG57</accession>
<keyword evidence="5" id="KW-0278">Fertilization</keyword>
<evidence type="ECO:0000256" key="3">
    <source>
        <dbReference type="ARBA" id="ARBA00022525"/>
    </source>
</evidence>
<dbReference type="InterPro" id="IPR044711">
    <property type="entry name" value="EC11-15"/>
</dbReference>
<dbReference type="PANTHER" id="PTHR35293">
    <property type="entry name" value="EGG CELL-SECRETED PROTEIN 1.5"/>
    <property type="match status" value="1"/>
</dbReference>
<evidence type="ECO:0000313" key="11">
    <source>
        <dbReference type="EMBL" id="WOL08008.1"/>
    </source>
</evidence>
<keyword evidence="6" id="KW-0968">Cytoplasmic vesicle</keyword>
<keyword evidence="4 9" id="KW-0732">Signal</keyword>
<keyword evidence="3" id="KW-0964">Secreted</keyword>
<feature type="chain" id="PRO_5043005485" description="Prolamin-like domain-containing protein" evidence="9">
    <location>
        <begin position="23"/>
        <end position="149"/>
    </location>
</feature>
<evidence type="ECO:0000256" key="1">
    <source>
        <dbReference type="ARBA" id="ARBA00004541"/>
    </source>
</evidence>
<evidence type="ECO:0000256" key="5">
    <source>
        <dbReference type="ARBA" id="ARBA00023279"/>
    </source>
</evidence>
<name>A0AAQ3QG57_9LILI</name>
<proteinExistence type="inferred from homology"/>
<protein>
    <recommendedName>
        <fullName evidence="10">Prolamin-like domain-containing protein</fullName>
    </recommendedName>
</protein>